<accession>A0A8D8Z4C2</accession>
<dbReference type="InterPro" id="IPR012337">
    <property type="entry name" value="RNaseH-like_sf"/>
</dbReference>
<dbReference type="EMBL" id="HBUF01414051">
    <property type="protein sequence ID" value="CAG6739566.1"/>
    <property type="molecule type" value="Transcribed_RNA"/>
</dbReference>
<dbReference type="PANTHER" id="PTHR45913:SF19">
    <property type="entry name" value="LOW QUALITY PROTEIN: ZINC FINGER BED DOMAIN-CONTAINING PROTEIN 5-LIKE"/>
    <property type="match status" value="1"/>
</dbReference>
<sequence>MRNRGSDKKGKEGGGGRGYLEKKENMIVGDNSMINNIQDCVVSHLESLTQELTRYFPEYSTDETDPIRRMIRNPFIVDVMTVPDDIQEELIELQNDTSCKDNFTGGNLEEFWCKKALAYPKIRNMAVRLLTLFSTTYLCEQGFSNVLAIKTKQRSKLVNPEFDLRLALVKNITPRIDMMVKKMQAQPSH</sequence>
<proteinExistence type="predicted"/>
<dbReference type="AlphaFoldDB" id="A0A8D8Z4C2"/>
<evidence type="ECO:0000313" key="1">
    <source>
        <dbReference type="EMBL" id="CAG6739566.1"/>
    </source>
</evidence>
<organism evidence="1">
    <name type="scientific">Cacopsylla melanoneura</name>
    <dbReference type="NCBI Taxonomy" id="428564"/>
    <lineage>
        <taxon>Eukaryota</taxon>
        <taxon>Metazoa</taxon>
        <taxon>Ecdysozoa</taxon>
        <taxon>Arthropoda</taxon>
        <taxon>Hexapoda</taxon>
        <taxon>Insecta</taxon>
        <taxon>Pterygota</taxon>
        <taxon>Neoptera</taxon>
        <taxon>Paraneoptera</taxon>
        <taxon>Hemiptera</taxon>
        <taxon>Sternorrhyncha</taxon>
        <taxon>Psylloidea</taxon>
        <taxon>Psyllidae</taxon>
        <taxon>Psyllinae</taxon>
        <taxon>Cacopsylla</taxon>
    </lineage>
</organism>
<protein>
    <submittedName>
        <fullName evidence="1">SCAN domain-containing protein 3</fullName>
    </submittedName>
</protein>
<reference evidence="1" key="1">
    <citation type="submission" date="2021-05" db="EMBL/GenBank/DDBJ databases">
        <authorList>
            <person name="Alioto T."/>
            <person name="Alioto T."/>
            <person name="Gomez Garrido J."/>
        </authorList>
    </citation>
    <scope>NUCLEOTIDE SEQUENCE</scope>
</reference>
<dbReference type="SUPFAM" id="SSF53098">
    <property type="entry name" value="Ribonuclease H-like"/>
    <property type="match status" value="1"/>
</dbReference>
<dbReference type="PANTHER" id="PTHR45913">
    <property type="entry name" value="EPM2A-INTERACTING PROTEIN 1"/>
    <property type="match status" value="1"/>
</dbReference>
<name>A0A8D8Z4C2_9HEMI</name>